<dbReference type="Gene3D" id="3.30.200.20">
    <property type="entry name" value="Phosphorylase Kinase, domain 1"/>
    <property type="match status" value="1"/>
</dbReference>
<dbReference type="SUPFAM" id="SSF56112">
    <property type="entry name" value="Protein kinase-like (PK-like)"/>
    <property type="match status" value="1"/>
</dbReference>
<reference evidence="2 3" key="1">
    <citation type="journal article" date="2016" name="Nat. Commun.">
        <title>Thousands of microbial genomes shed light on interconnected biogeochemical processes in an aquifer system.</title>
        <authorList>
            <person name="Anantharaman K."/>
            <person name="Brown C.T."/>
            <person name="Hug L.A."/>
            <person name="Sharon I."/>
            <person name="Castelle C.J."/>
            <person name="Probst A.J."/>
            <person name="Thomas B.C."/>
            <person name="Singh A."/>
            <person name="Wilkins M.J."/>
            <person name="Karaoz U."/>
            <person name="Brodie E.L."/>
            <person name="Williams K.H."/>
            <person name="Hubbard S.S."/>
            <person name="Banfield J.F."/>
        </authorList>
    </citation>
    <scope>NUCLEOTIDE SEQUENCE [LARGE SCALE GENOMIC DNA]</scope>
</reference>
<dbReference type="InterPro" id="IPR002575">
    <property type="entry name" value="Aminoglycoside_PTrfase"/>
</dbReference>
<dbReference type="Pfam" id="PF01636">
    <property type="entry name" value="APH"/>
    <property type="match status" value="1"/>
</dbReference>
<evidence type="ECO:0000259" key="1">
    <source>
        <dbReference type="Pfam" id="PF01636"/>
    </source>
</evidence>
<dbReference type="EMBL" id="MFEL01000010">
    <property type="protein sequence ID" value="OGE81192.1"/>
    <property type="molecule type" value="Genomic_DNA"/>
</dbReference>
<evidence type="ECO:0000313" key="3">
    <source>
        <dbReference type="Proteomes" id="UP000178892"/>
    </source>
</evidence>
<name>A0A1F5NUJ0_9BACT</name>
<dbReference type="InterPro" id="IPR051678">
    <property type="entry name" value="AGP_Transferase"/>
</dbReference>
<dbReference type="Gene3D" id="3.90.1200.10">
    <property type="match status" value="1"/>
</dbReference>
<dbReference type="InterPro" id="IPR011009">
    <property type="entry name" value="Kinase-like_dom_sf"/>
</dbReference>
<sequence length="299" mass="34618">MLTGIEEYKKVIEENFSGLKVKSIEKIGEGWDNFAFLANGGLEFRFPQDGRDYLIKQIQAEICLMPKLQDFFNLAIPNFQYVGKHKDLPFVGYSQIVGVPLKPDLFGTLSASAKTRAAKDLADFVSKLHSFPLDVARQCVAWEETSKEIYTKKHQRLPELQGRIPQRLIGYLESQFRFYFQELAEFESPAVLVHQDLSPDHIIYNWDNQKIEGIIDFGDIAISDPDLDLRWMVDPDDFTPDFLDEFLQYYQHPNPGMLKKKLMFFWNVSALVDLFHGIDNQDEKKFATGIKYLERNAKS</sequence>
<evidence type="ECO:0000313" key="2">
    <source>
        <dbReference type="EMBL" id="OGE81192.1"/>
    </source>
</evidence>
<dbReference type="AlphaFoldDB" id="A0A1F5NUJ0"/>
<gene>
    <name evidence="2" type="ORF">A2720_01485</name>
</gene>
<accession>A0A1F5NUJ0</accession>
<organism evidence="2 3">
    <name type="scientific">Candidatus Doudnabacteria bacterium RIFCSPHIGHO2_01_FULL_46_24</name>
    <dbReference type="NCBI Taxonomy" id="1817825"/>
    <lineage>
        <taxon>Bacteria</taxon>
        <taxon>Candidatus Doudnaibacteriota</taxon>
    </lineage>
</organism>
<dbReference type="Proteomes" id="UP000178892">
    <property type="component" value="Unassembled WGS sequence"/>
</dbReference>
<dbReference type="PANTHER" id="PTHR21310:SF42">
    <property type="entry name" value="BIFUNCTIONAL AAC_APH"/>
    <property type="match status" value="1"/>
</dbReference>
<comment type="caution">
    <text evidence="2">The sequence shown here is derived from an EMBL/GenBank/DDBJ whole genome shotgun (WGS) entry which is preliminary data.</text>
</comment>
<proteinExistence type="predicted"/>
<dbReference type="STRING" id="1817825.A2720_01485"/>
<dbReference type="PANTHER" id="PTHR21310">
    <property type="entry name" value="AMINOGLYCOSIDE PHOSPHOTRANSFERASE-RELATED-RELATED"/>
    <property type="match status" value="1"/>
</dbReference>
<protein>
    <recommendedName>
        <fullName evidence="1">Aminoglycoside phosphotransferase domain-containing protein</fullName>
    </recommendedName>
</protein>
<feature type="domain" description="Aminoglycoside phosphotransferase" evidence="1">
    <location>
        <begin position="24"/>
        <end position="254"/>
    </location>
</feature>